<dbReference type="Pfam" id="PF07002">
    <property type="entry name" value="Copine"/>
    <property type="match status" value="1"/>
</dbReference>
<feature type="signal peptide" evidence="1">
    <location>
        <begin position="1"/>
        <end position="17"/>
    </location>
</feature>
<accession>C7J6L1</accession>
<sequence length="143" mass="16604">MFFSTFLLLFWTIYSWTVRLNRDEIGNLRINNSWDSQRYDTLDQVKEALEKVGLESSNIIIGVDFTKSNEWTGKHCFNGRSLHHISEDSLNPYEQAISIIGKTLSTFDEDNRIPCFGFGDSKQKLLHRLLVLSLCNLHFSVQK</sequence>
<gene>
    <name evidence="3" type="ordered locus">Os09g0565300</name>
</gene>
<evidence type="ECO:0000313" key="3">
    <source>
        <dbReference type="EMBL" id="BAH94714.1"/>
    </source>
</evidence>
<keyword evidence="1" id="KW-0732">Signal</keyword>
<protein>
    <submittedName>
        <fullName evidence="3">Os09g0565300 protein</fullName>
    </submittedName>
</protein>
<dbReference type="Proteomes" id="UP000000763">
    <property type="component" value="Chromosome 9"/>
</dbReference>
<evidence type="ECO:0000256" key="1">
    <source>
        <dbReference type="SAM" id="SignalP"/>
    </source>
</evidence>
<dbReference type="PANTHER" id="PTHR45751:SF46">
    <property type="entry name" value="RING-TYPE DOMAIN-CONTAINING PROTEIN"/>
    <property type="match status" value="1"/>
</dbReference>
<dbReference type="AlphaFoldDB" id="C7J6L1"/>
<dbReference type="EMBL" id="AP008215">
    <property type="protein sequence ID" value="BAH94714.1"/>
    <property type="molecule type" value="Genomic_DNA"/>
</dbReference>
<organism evidence="3 4">
    <name type="scientific">Oryza sativa subsp. japonica</name>
    <name type="common">Rice</name>
    <dbReference type="NCBI Taxonomy" id="39947"/>
    <lineage>
        <taxon>Eukaryota</taxon>
        <taxon>Viridiplantae</taxon>
        <taxon>Streptophyta</taxon>
        <taxon>Embryophyta</taxon>
        <taxon>Tracheophyta</taxon>
        <taxon>Spermatophyta</taxon>
        <taxon>Magnoliopsida</taxon>
        <taxon>Liliopsida</taxon>
        <taxon>Poales</taxon>
        <taxon>Poaceae</taxon>
        <taxon>BOP clade</taxon>
        <taxon>Oryzoideae</taxon>
        <taxon>Oryzeae</taxon>
        <taxon>Oryzinae</taxon>
        <taxon>Oryza</taxon>
        <taxon>Oryza sativa</taxon>
    </lineage>
</organism>
<reference evidence="3 4" key="1">
    <citation type="journal article" date="2005" name="Nature">
        <title>The map-based sequence of the rice genome.</title>
        <authorList>
            <consortium name="International rice genome sequencing project (IRGSP)"/>
            <person name="Matsumoto T."/>
            <person name="Wu J."/>
            <person name="Kanamori H."/>
            <person name="Katayose Y."/>
            <person name="Fujisawa M."/>
            <person name="Namiki N."/>
            <person name="Mizuno H."/>
            <person name="Yamamoto K."/>
            <person name="Antonio B.A."/>
            <person name="Baba T."/>
            <person name="Sakata K."/>
            <person name="Nagamura Y."/>
            <person name="Aoki H."/>
            <person name="Arikawa K."/>
            <person name="Arita K."/>
            <person name="Bito T."/>
            <person name="Chiden Y."/>
            <person name="Fujitsuka N."/>
            <person name="Fukunaka R."/>
            <person name="Hamada M."/>
            <person name="Harada C."/>
            <person name="Hayashi A."/>
            <person name="Hijishita S."/>
            <person name="Honda M."/>
            <person name="Hosokawa S."/>
            <person name="Ichikawa Y."/>
            <person name="Idonuma A."/>
            <person name="Iijima M."/>
            <person name="Ikeda M."/>
            <person name="Ikeno M."/>
            <person name="Ito K."/>
            <person name="Ito S."/>
            <person name="Ito T."/>
            <person name="Ito Y."/>
            <person name="Ito Y."/>
            <person name="Iwabuchi A."/>
            <person name="Kamiya K."/>
            <person name="Karasawa W."/>
            <person name="Kurita K."/>
            <person name="Katagiri S."/>
            <person name="Kikuta A."/>
            <person name="Kobayashi H."/>
            <person name="Kobayashi N."/>
            <person name="Machita K."/>
            <person name="Maehara T."/>
            <person name="Masukawa M."/>
            <person name="Mizubayashi T."/>
            <person name="Mukai Y."/>
            <person name="Nagasaki H."/>
            <person name="Nagata Y."/>
            <person name="Naito S."/>
            <person name="Nakashima M."/>
            <person name="Nakama Y."/>
            <person name="Nakamichi Y."/>
            <person name="Nakamura M."/>
            <person name="Meguro A."/>
            <person name="Negishi M."/>
            <person name="Ohta I."/>
            <person name="Ohta T."/>
            <person name="Okamoto M."/>
            <person name="Ono N."/>
            <person name="Saji S."/>
            <person name="Sakaguchi M."/>
            <person name="Sakai K."/>
            <person name="Shibata M."/>
            <person name="Shimokawa T."/>
            <person name="Song J."/>
            <person name="Takazaki Y."/>
            <person name="Terasawa K."/>
            <person name="Tsugane M."/>
            <person name="Tsuji K."/>
            <person name="Ueda S."/>
            <person name="Waki K."/>
            <person name="Yamagata H."/>
            <person name="Yamamoto M."/>
            <person name="Yamamoto S."/>
            <person name="Yamane H."/>
            <person name="Yoshiki S."/>
            <person name="Yoshihara R."/>
            <person name="Yukawa K."/>
            <person name="Zhong H."/>
            <person name="Yano M."/>
            <person name="Yuan Q."/>
            <person name="Ouyang S."/>
            <person name="Liu J."/>
            <person name="Jones K.M."/>
            <person name="Gansberger K."/>
            <person name="Moffat K."/>
            <person name="Hill J."/>
            <person name="Bera J."/>
            <person name="Fadrosh D."/>
            <person name="Jin S."/>
            <person name="Johri S."/>
            <person name="Kim M."/>
            <person name="Overton L."/>
            <person name="Reardon M."/>
            <person name="Tsitrin T."/>
            <person name="Vuong H."/>
            <person name="Weaver B."/>
            <person name="Ciecko A."/>
            <person name="Tallon L."/>
            <person name="Jackson J."/>
            <person name="Pai G."/>
            <person name="Aken S.V."/>
            <person name="Utterback T."/>
            <person name="Reidmuller S."/>
            <person name="Feldblyum T."/>
            <person name="Hsiao J."/>
            <person name="Zismann V."/>
            <person name="Iobst S."/>
            <person name="de Vazeille A.R."/>
            <person name="Buell C.R."/>
            <person name="Ying K."/>
            <person name="Li Y."/>
            <person name="Lu T."/>
            <person name="Huang Y."/>
            <person name="Zhao Q."/>
            <person name="Feng Q."/>
            <person name="Zhang L."/>
            <person name="Zhu J."/>
            <person name="Weng Q."/>
            <person name="Mu J."/>
            <person name="Lu Y."/>
            <person name="Fan D."/>
            <person name="Liu Y."/>
            <person name="Guan J."/>
            <person name="Zhang Y."/>
            <person name="Yu S."/>
            <person name="Liu X."/>
            <person name="Zhang Y."/>
            <person name="Hong G."/>
            <person name="Han B."/>
            <person name="Choisne N."/>
            <person name="Demange N."/>
            <person name="Orjeda G."/>
            <person name="Samain S."/>
            <person name="Cattolico L."/>
            <person name="Pelletier E."/>
            <person name="Couloux A."/>
            <person name="Segurens B."/>
            <person name="Wincker P."/>
            <person name="D'Hont A."/>
            <person name="Scarpelli C."/>
            <person name="Weissenbach J."/>
            <person name="Salanoubat M."/>
            <person name="Quetier F."/>
            <person name="Yu Y."/>
            <person name="Kim H.R."/>
            <person name="Rambo T."/>
            <person name="Currie J."/>
            <person name="Collura K."/>
            <person name="Luo M."/>
            <person name="Yang T."/>
            <person name="Ammiraju J.S.S."/>
            <person name="Engler F."/>
            <person name="Soderlund C."/>
            <person name="Wing R.A."/>
            <person name="Palmer L.E."/>
            <person name="de la Bastide M."/>
            <person name="Spiegel L."/>
            <person name="Nascimento L."/>
            <person name="Zutavern T."/>
            <person name="O'Shaughnessy A."/>
            <person name="Dike S."/>
            <person name="Dedhia N."/>
            <person name="Preston R."/>
            <person name="Balija V."/>
            <person name="McCombie W.R."/>
            <person name="Chow T."/>
            <person name="Chen H."/>
            <person name="Chung M."/>
            <person name="Chen C."/>
            <person name="Shaw J."/>
            <person name="Wu H."/>
            <person name="Hsiao K."/>
            <person name="Chao Y."/>
            <person name="Chu M."/>
            <person name="Cheng C."/>
            <person name="Hour A."/>
            <person name="Lee P."/>
            <person name="Lin S."/>
            <person name="Lin Y."/>
            <person name="Liou J."/>
            <person name="Liu S."/>
            <person name="Hsing Y."/>
            <person name="Raghuvanshi S."/>
            <person name="Mohanty A."/>
            <person name="Bharti A.K."/>
            <person name="Gaur A."/>
            <person name="Gupta V."/>
            <person name="Kumar D."/>
            <person name="Ravi V."/>
            <person name="Vij S."/>
            <person name="Kapur A."/>
            <person name="Khurana P."/>
            <person name="Khurana P."/>
            <person name="Khurana J.P."/>
            <person name="Tyagi A.K."/>
            <person name="Gaikwad K."/>
            <person name="Singh A."/>
            <person name="Dalal V."/>
            <person name="Srivastava S."/>
            <person name="Dixit A."/>
            <person name="Pal A.K."/>
            <person name="Ghazi I.A."/>
            <person name="Yadav M."/>
            <person name="Pandit A."/>
            <person name="Bhargava A."/>
            <person name="Sureshbabu K."/>
            <person name="Batra K."/>
            <person name="Sharma T.R."/>
            <person name="Mohapatra T."/>
            <person name="Singh N.K."/>
            <person name="Messing J."/>
            <person name="Nelson A.B."/>
            <person name="Fuks G."/>
            <person name="Kavchok S."/>
            <person name="Keizer G."/>
            <person name="Linton E."/>
            <person name="Llaca V."/>
            <person name="Song R."/>
            <person name="Tanyolac B."/>
            <person name="Young S."/>
            <person name="Ho-Il K."/>
            <person name="Hahn J.H."/>
            <person name="Sangsakoo G."/>
            <person name="Vanavichit A."/>
            <person name="de Mattos Luiz.A.T."/>
            <person name="Zimmer P.D."/>
            <person name="Malone G."/>
            <person name="Dellagostin O."/>
            <person name="de Oliveira A.C."/>
            <person name="Bevan M."/>
            <person name="Bancroft I."/>
            <person name="Minx P."/>
            <person name="Cordum H."/>
            <person name="Wilson R."/>
            <person name="Cheng Z."/>
            <person name="Jin W."/>
            <person name="Jiang J."/>
            <person name="Leong S.A."/>
            <person name="Iwama H."/>
            <person name="Gojobori T."/>
            <person name="Itoh T."/>
            <person name="Niimura Y."/>
            <person name="Fujii Y."/>
            <person name="Habara T."/>
            <person name="Sakai H."/>
            <person name="Sato Y."/>
            <person name="Wilson G."/>
            <person name="Kumar K."/>
            <person name="McCouch S."/>
            <person name="Juretic N."/>
            <person name="Hoen D."/>
            <person name="Wright S."/>
            <person name="Bruskiewich R."/>
            <person name="Bureau T."/>
            <person name="Miyao A."/>
            <person name="Hirochika H."/>
            <person name="Nishikawa T."/>
            <person name="Kadowaki K."/>
            <person name="Sugiura M."/>
            <person name="Burr B."/>
            <person name="Sasaki T."/>
        </authorList>
    </citation>
    <scope>NUCLEOTIDE SEQUENCE [LARGE SCALE GENOMIC DNA]</scope>
    <source>
        <strain evidence="4">cv. Nipponbare</strain>
    </source>
</reference>
<proteinExistence type="predicted"/>
<dbReference type="KEGG" id="dosa:Os09g0565300"/>
<dbReference type="InterPro" id="IPR052079">
    <property type="entry name" value="E3_ligase/Copine_domain"/>
</dbReference>
<name>C7J6L1_ORYSJ</name>
<reference evidence="4" key="2">
    <citation type="journal article" date="2008" name="Nucleic Acids Res.">
        <title>The rice annotation project database (RAP-DB): 2008 update.</title>
        <authorList>
            <consortium name="The rice annotation project (RAP)"/>
        </authorList>
    </citation>
    <scope>GENOME REANNOTATION</scope>
    <source>
        <strain evidence="4">cv. Nipponbare</strain>
    </source>
</reference>
<dbReference type="InterPro" id="IPR010734">
    <property type="entry name" value="Copine_C"/>
</dbReference>
<evidence type="ECO:0000259" key="2">
    <source>
        <dbReference type="Pfam" id="PF07002"/>
    </source>
</evidence>
<feature type="chain" id="PRO_5002978787" evidence="1">
    <location>
        <begin position="18"/>
        <end position="143"/>
    </location>
</feature>
<feature type="domain" description="Copine C-terminal" evidence="2">
    <location>
        <begin position="81"/>
        <end position="125"/>
    </location>
</feature>
<evidence type="ECO:0000313" key="4">
    <source>
        <dbReference type="Proteomes" id="UP000000763"/>
    </source>
</evidence>
<dbReference type="PANTHER" id="PTHR45751">
    <property type="entry name" value="COPINE FAMILY PROTEIN 1"/>
    <property type="match status" value="1"/>
</dbReference>